<proteinExistence type="predicted"/>
<reference evidence="1" key="2">
    <citation type="submission" date="2024-04" db="UniProtKB">
        <authorList>
            <consortium name="Ensembl"/>
        </authorList>
    </citation>
    <scope>IDENTIFICATION</scope>
</reference>
<dbReference type="eggNOG" id="ENOG502SWUT">
    <property type="taxonomic scope" value="Eukaryota"/>
</dbReference>
<reference evidence="1" key="1">
    <citation type="submission" date="2006-01" db="EMBL/GenBank/DDBJ databases">
        <authorList>
            <person name="Lindblad-Toh K."/>
            <person name="Mauceli E."/>
            <person name="Grabherr M."/>
            <person name="Chang J.L."/>
            <person name="Lander E.S."/>
        </authorList>
    </citation>
    <scope>NUCLEOTIDE SEQUENCE [LARGE SCALE GENOMIC DNA]</scope>
</reference>
<dbReference type="AlphaFoldDB" id="G3NDZ8"/>
<protein>
    <submittedName>
        <fullName evidence="1">Uncharacterized protein</fullName>
    </submittedName>
</protein>
<dbReference type="InParanoid" id="G3NDZ8"/>
<sequence>MSWLWMSSSRSGGRIYLTKHKTGSKILCSLFNISQLPKSICGIKEVRGNQISVSIPNIYFSYTVQFTIVYLDMSYPLCDCTSISLRHCVILFDFDFMFLFFFPSLSQSLLLHWHFK</sequence>
<evidence type="ECO:0000313" key="1">
    <source>
        <dbReference type="Ensembl" id="ENSGACP00000003549.1"/>
    </source>
</evidence>
<organism evidence="1">
    <name type="scientific">Gasterosteus aculeatus</name>
    <name type="common">Three-spined stickleback</name>
    <dbReference type="NCBI Taxonomy" id="69293"/>
    <lineage>
        <taxon>Eukaryota</taxon>
        <taxon>Metazoa</taxon>
        <taxon>Chordata</taxon>
        <taxon>Craniata</taxon>
        <taxon>Vertebrata</taxon>
        <taxon>Euteleostomi</taxon>
        <taxon>Actinopterygii</taxon>
        <taxon>Neopterygii</taxon>
        <taxon>Teleostei</taxon>
        <taxon>Neoteleostei</taxon>
        <taxon>Acanthomorphata</taxon>
        <taxon>Eupercaria</taxon>
        <taxon>Perciformes</taxon>
        <taxon>Cottioidei</taxon>
        <taxon>Gasterosteales</taxon>
        <taxon>Gasterosteidae</taxon>
        <taxon>Gasterosteus</taxon>
    </lineage>
</organism>
<name>G3NDZ8_GASAC</name>
<dbReference type="Ensembl" id="ENSGACT00000003561.1">
    <property type="protein sequence ID" value="ENSGACP00000003549.1"/>
    <property type="gene ID" value="ENSGACG00000002712.1"/>
</dbReference>
<accession>G3NDZ8</accession>
<dbReference type="Bgee" id="ENSGACG00000002712">
    <property type="expression patterns" value="Expressed in intestinal epithelial cell and 13 other cell types or tissues"/>
</dbReference>